<evidence type="ECO:0000256" key="2">
    <source>
        <dbReference type="ARBA" id="ARBA00008020"/>
    </source>
</evidence>
<evidence type="ECO:0000313" key="9">
    <source>
        <dbReference type="EMBL" id="EST41446.1"/>
    </source>
</evidence>
<dbReference type="PROSITE" id="PS00995">
    <property type="entry name" value="TCP1_3"/>
    <property type="match status" value="1"/>
</dbReference>
<dbReference type="InterPro" id="IPR017998">
    <property type="entry name" value="Chaperone_TCP-1"/>
</dbReference>
<dbReference type="NCBIfam" id="TIGR02341">
    <property type="entry name" value="chap_CCT_beta"/>
    <property type="match status" value="1"/>
</dbReference>
<dbReference type="InterPro" id="IPR002423">
    <property type="entry name" value="Cpn60/GroEL/TCP-1"/>
</dbReference>
<dbReference type="GO" id="GO:0051082">
    <property type="term" value="F:unfolded protein binding"/>
    <property type="evidence" value="ECO:0007669"/>
    <property type="project" value="InterPro"/>
</dbReference>
<dbReference type="InterPro" id="IPR002194">
    <property type="entry name" value="Chaperonin_TCP-1_CS"/>
</dbReference>
<evidence type="ECO:0000256" key="1">
    <source>
        <dbReference type="ARBA" id="ARBA00004496"/>
    </source>
</evidence>
<dbReference type="InterPro" id="IPR012716">
    <property type="entry name" value="Chap_CCT_beta"/>
</dbReference>
<evidence type="ECO:0000256" key="8">
    <source>
        <dbReference type="RuleBase" id="RU004187"/>
    </source>
</evidence>
<reference evidence="9 10" key="1">
    <citation type="journal article" date="2014" name="PLoS Genet.">
        <title>The Genome of Spironucleus salmonicida Highlights a Fish Pathogen Adapted to Fluctuating Environments.</title>
        <authorList>
            <person name="Xu F."/>
            <person name="Jerlstrom-Hultqvist J."/>
            <person name="Einarsson E."/>
            <person name="Astvaldsson A."/>
            <person name="Svard S.G."/>
            <person name="Andersson J.O."/>
        </authorList>
    </citation>
    <scope>NUCLEOTIDE SEQUENCE</scope>
    <source>
        <strain evidence="10">ATCC 50377</strain>
    </source>
</reference>
<dbReference type="Pfam" id="PF00118">
    <property type="entry name" value="Cpn60_TCP1"/>
    <property type="match status" value="1"/>
</dbReference>
<dbReference type="PRINTS" id="PR00304">
    <property type="entry name" value="TCOMPLEXTCP1"/>
</dbReference>
<dbReference type="Gene3D" id="3.50.7.10">
    <property type="entry name" value="GroEL"/>
    <property type="match status" value="1"/>
</dbReference>
<dbReference type="FunFam" id="3.50.7.10:FF:000002">
    <property type="entry name" value="T-complex protein 1 subunit beta"/>
    <property type="match status" value="1"/>
</dbReference>
<sequence length="523" mass="56910">MDQQTQMQVLKQGSTQEKGEDARLSTLVGAIAISDMVKTTLGPSGMDKILQSIQGGVRITNDGATILKSVVIENAAARVLIDISRVQDETAGDGTTSVCVLAGELLKQAKILLDDRVHPMTVVEGYRKSADAARTRLLEISETSSDIKADLLKIARTTMGSKVLSNCQELFAQLAVDAVLKLQGSTDLKHVQILKKAGGVLTDSYLDSGFILDKKIGQGCPKQISQAKILLANTALDQDKIKIQGSSVKVDSHQKLEDIQQAERQRMLNKCEKIISHDCNVFINRQLIYDIPTNQFAKSKILSIENAEFENIDRLSLVLDNADIVSTFDTPNAVKLGTCELVEEIMIGDDKLIRFSGLPNSKASTIVLRGASGHILDEAERSLHDALCVVSQTIDKHNRVILGAGVAETEMANAVEEASRKQSGKIALCMMSFATALRQLPAIVASNGGFDGQELQAVLRNKHFEGQKDIGLDMIKGGVCDVRKLGIYESCWMKEHVLIYASEAAEQILRVDSIINCAPRKQD</sequence>
<evidence type="ECO:0000256" key="3">
    <source>
        <dbReference type="ARBA" id="ARBA00022490"/>
    </source>
</evidence>
<keyword evidence="6 8" id="KW-0143">Chaperone</keyword>
<dbReference type="AlphaFoldDB" id="V6LCP1"/>
<keyword evidence="11" id="KW-1185">Reference proteome</keyword>
<comment type="similarity">
    <text evidence="2 8">Belongs to the TCP-1 chaperonin family.</text>
</comment>
<evidence type="ECO:0000256" key="7">
    <source>
        <dbReference type="ARBA" id="ARBA00033237"/>
    </source>
</evidence>
<dbReference type="PROSITE" id="PS00751">
    <property type="entry name" value="TCP1_2"/>
    <property type="match status" value="1"/>
</dbReference>
<keyword evidence="4 8" id="KW-0547">Nucleotide-binding</keyword>
<evidence type="ECO:0000256" key="5">
    <source>
        <dbReference type="ARBA" id="ARBA00022840"/>
    </source>
</evidence>
<dbReference type="Gene3D" id="1.10.560.10">
    <property type="entry name" value="GroEL-like equatorial domain"/>
    <property type="match status" value="1"/>
</dbReference>
<dbReference type="InterPro" id="IPR027413">
    <property type="entry name" value="GROEL-like_equatorial_sf"/>
</dbReference>
<dbReference type="Gene3D" id="3.30.260.10">
    <property type="entry name" value="TCP-1-like chaperonin intermediate domain"/>
    <property type="match status" value="1"/>
</dbReference>
<evidence type="ECO:0000313" key="11">
    <source>
        <dbReference type="Proteomes" id="UP000018208"/>
    </source>
</evidence>
<accession>V6LCP1</accession>
<dbReference type="GO" id="GO:0005524">
    <property type="term" value="F:ATP binding"/>
    <property type="evidence" value="ECO:0007669"/>
    <property type="project" value="UniProtKB-KW"/>
</dbReference>
<dbReference type="SUPFAM" id="SSF54849">
    <property type="entry name" value="GroEL-intermediate domain like"/>
    <property type="match status" value="1"/>
</dbReference>
<reference evidence="10" key="2">
    <citation type="submission" date="2020-12" db="EMBL/GenBank/DDBJ databases">
        <title>New Spironucleus salmonicida genome in near-complete chromosomes.</title>
        <authorList>
            <person name="Xu F."/>
            <person name="Kurt Z."/>
            <person name="Jimenez-Gonzalez A."/>
            <person name="Astvaldsson A."/>
            <person name="Andersson J.O."/>
            <person name="Svard S.G."/>
        </authorList>
    </citation>
    <scope>NUCLEOTIDE SEQUENCE</scope>
    <source>
        <strain evidence="10">ATCC 50377</strain>
    </source>
</reference>
<evidence type="ECO:0000313" key="10">
    <source>
        <dbReference type="EMBL" id="KAH0572384.1"/>
    </source>
</evidence>
<comment type="subcellular location">
    <subcellularLocation>
        <location evidence="1">Cytoplasm</location>
    </subcellularLocation>
</comment>
<dbReference type="InterPro" id="IPR027409">
    <property type="entry name" value="GroEL-like_apical_dom_sf"/>
</dbReference>
<protein>
    <recommendedName>
        <fullName evidence="7">CCT-beta</fullName>
    </recommendedName>
</protein>
<name>V6LCP1_9EUKA</name>
<dbReference type="EMBL" id="KI546170">
    <property type="protein sequence ID" value="EST41446.1"/>
    <property type="molecule type" value="Genomic_DNA"/>
</dbReference>
<dbReference type="GO" id="GO:0140662">
    <property type="term" value="F:ATP-dependent protein folding chaperone"/>
    <property type="evidence" value="ECO:0007669"/>
    <property type="project" value="InterPro"/>
</dbReference>
<dbReference type="SUPFAM" id="SSF48592">
    <property type="entry name" value="GroEL equatorial domain-like"/>
    <property type="match status" value="1"/>
</dbReference>
<dbReference type="VEuPathDB" id="GiardiaDB:SS50377_26594"/>
<dbReference type="PROSITE" id="PS00750">
    <property type="entry name" value="TCP1_1"/>
    <property type="match status" value="1"/>
</dbReference>
<dbReference type="InterPro" id="IPR027410">
    <property type="entry name" value="TCP-1-like_intermed_sf"/>
</dbReference>
<evidence type="ECO:0000256" key="4">
    <source>
        <dbReference type="ARBA" id="ARBA00022741"/>
    </source>
</evidence>
<dbReference type="Proteomes" id="UP000018208">
    <property type="component" value="Unassembled WGS sequence"/>
</dbReference>
<dbReference type="SUPFAM" id="SSF52029">
    <property type="entry name" value="GroEL apical domain-like"/>
    <property type="match status" value="1"/>
</dbReference>
<dbReference type="PANTHER" id="PTHR11353">
    <property type="entry name" value="CHAPERONIN"/>
    <property type="match status" value="1"/>
</dbReference>
<proteinExistence type="inferred from homology"/>
<dbReference type="EMBL" id="AUWU02000006">
    <property type="protein sequence ID" value="KAH0572384.1"/>
    <property type="molecule type" value="Genomic_DNA"/>
</dbReference>
<dbReference type="OrthoDB" id="10259763at2759"/>
<keyword evidence="5 8" id="KW-0067">ATP-binding</keyword>
<dbReference type="GO" id="GO:0016887">
    <property type="term" value="F:ATP hydrolysis activity"/>
    <property type="evidence" value="ECO:0007669"/>
    <property type="project" value="InterPro"/>
</dbReference>
<evidence type="ECO:0000256" key="6">
    <source>
        <dbReference type="ARBA" id="ARBA00023186"/>
    </source>
</evidence>
<dbReference type="GO" id="GO:0005832">
    <property type="term" value="C:chaperonin-containing T-complex"/>
    <property type="evidence" value="ECO:0007669"/>
    <property type="project" value="InterPro"/>
</dbReference>
<gene>
    <name evidence="9" type="ORF">SS50377_19164</name>
    <name evidence="10" type="ORF">SS50377_26594</name>
</gene>
<keyword evidence="3" id="KW-0963">Cytoplasm</keyword>
<organism evidence="9">
    <name type="scientific">Spironucleus salmonicida</name>
    <dbReference type="NCBI Taxonomy" id="348837"/>
    <lineage>
        <taxon>Eukaryota</taxon>
        <taxon>Metamonada</taxon>
        <taxon>Diplomonadida</taxon>
        <taxon>Hexamitidae</taxon>
        <taxon>Hexamitinae</taxon>
        <taxon>Spironucleus</taxon>
    </lineage>
</organism>